<protein>
    <recommendedName>
        <fullName evidence="3">DUF4371 domain-containing protein</fullName>
    </recommendedName>
</protein>
<evidence type="ECO:0000313" key="1">
    <source>
        <dbReference type="EMBL" id="CAF1358463.1"/>
    </source>
</evidence>
<sequence>ETTDTSTAEQLSLSLRYYDQKLNDIREDFLTFIETVSCTGETTLNIILDYLTTHNLLFYNCVGHAYDGGSNMAGIYEELYIPIVNTLDKFRYGILKDSLAEQLYHVITNFQHIISTCISCFLLSDIVPVSRMLQTETLDFYSIMCLKSERIILLSKLQPKVIVNEKPFELTKHLLKQFADRTPSPLQLNSELGRWQENVMICLK</sequence>
<gene>
    <name evidence="1" type="ORF">SEV965_LOCUS29248</name>
</gene>
<reference evidence="1" key="1">
    <citation type="submission" date="2021-02" db="EMBL/GenBank/DDBJ databases">
        <authorList>
            <person name="Nowell W R."/>
        </authorList>
    </citation>
    <scope>NUCLEOTIDE SEQUENCE</scope>
</reference>
<dbReference type="PANTHER" id="PTHR45749">
    <property type="match status" value="1"/>
</dbReference>
<dbReference type="PANTHER" id="PTHR45749:SF21">
    <property type="entry name" value="DUF4371 DOMAIN-CONTAINING PROTEIN"/>
    <property type="match status" value="1"/>
</dbReference>
<accession>A0A815HZS2</accession>
<dbReference type="AlphaFoldDB" id="A0A815HZS2"/>
<name>A0A815HZS2_9BILA</name>
<evidence type="ECO:0008006" key="3">
    <source>
        <dbReference type="Google" id="ProtNLM"/>
    </source>
</evidence>
<dbReference type="EMBL" id="CAJNOU010002917">
    <property type="protein sequence ID" value="CAF1358463.1"/>
    <property type="molecule type" value="Genomic_DNA"/>
</dbReference>
<proteinExistence type="predicted"/>
<evidence type="ECO:0000313" key="2">
    <source>
        <dbReference type="Proteomes" id="UP000663889"/>
    </source>
</evidence>
<dbReference type="Proteomes" id="UP000663889">
    <property type="component" value="Unassembled WGS sequence"/>
</dbReference>
<feature type="non-terminal residue" evidence="1">
    <location>
        <position position="1"/>
    </location>
</feature>
<comment type="caution">
    <text evidence="1">The sequence shown here is derived from an EMBL/GenBank/DDBJ whole genome shotgun (WGS) entry which is preliminary data.</text>
</comment>
<organism evidence="1 2">
    <name type="scientific">Rotaria sordida</name>
    <dbReference type="NCBI Taxonomy" id="392033"/>
    <lineage>
        <taxon>Eukaryota</taxon>
        <taxon>Metazoa</taxon>
        <taxon>Spiralia</taxon>
        <taxon>Gnathifera</taxon>
        <taxon>Rotifera</taxon>
        <taxon>Eurotatoria</taxon>
        <taxon>Bdelloidea</taxon>
        <taxon>Philodinida</taxon>
        <taxon>Philodinidae</taxon>
        <taxon>Rotaria</taxon>
    </lineage>
</organism>